<evidence type="ECO:0000313" key="4">
    <source>
        <dbReference type="Proteomes" id="UP000604825"/>
    </source>
</evidence>
<feature type="domain" description="MULE transposase" evidence="2">
    <location>
        <begin position="104"/>
        <end position="198"/>
    </location>
</feature>
<feature type="region of interest" description="Disordered" evidence="1">
    <location>
        <begin position="387"/>
        <end position="410"/>
    </location>
</feature>
<dbReference type="PANTHER" id="PTHR31973">
    <property type="entry name" value="POLYPROTEIN, PUTATIVE-RELATED"/>
    <property type="match status" value="1"/>
</dbReference>
<name>A0A811MW72_9POAL</name>
<dbReference type="AlphaFoldDB" id="A0A811MW72"/>
<evidence type="ECO:0000256" key="1">
    <source>
        <dbReference type="SAM" id="MobiDB-lite"/>
    </source>
</evidence>
<evidence type="ECO:0000259" key="2">
    <source>
        <dbReference type="Pfam" id="PF10551"/>
    </source>
</evidence>
<feature type="compositionally biased region" description="Low complexity" evidence="1">
    <location>
        <begin position="304"/>
        <end position="315"/>
    </location>
</feature>
<gene>
    <name evidence="3" type="ORF">NCGR_LOCUS7572</name>
</gene>
<organism evidence="3 4">
    <name type="scientific">Miscanthus lutarioriparius</name>
    <dbReference type="NCBI Taxonomy" id="422564"/>
    <lineage>
        <taxon>Eukaryota</taxon>
        <taxon>Viridiplantae</taxon>
        <taxon>Streptophyta</taxon>
        <taxon>Embryophyta</taxon>
        <taxon>Tracheophyta</taxon>
        <taxon>Spermatophyta</taxon>
        <taxon>Magnoliopsida</taxon>
        <taxon>Liliopsida</taxon>
        <taxon>Poales</taxon>
        <taxon>Poaceae</taxon>
        <taxon>PACMAD clade</taxon>
        <taxon>Panicoideae</taxon>
        <taxon>Andropogonodae</taxon>
        <taxon>Andropogoneae</taxon>
        <taxon>Saccharinae</taxon>
        <taxon>Miscanthus</taxon>
    </lineage>
</organism>
<feature type="region of interest" description="Disordered" evidence="1">
    <location>
        <begin position="293"/>
        <end position="322"/>
    </location>
</feature>
<dbReference type="InterPro" id="IPR018289">
    <property type="entry name" value="MULE_transposase_dom"/>
</dbReference>
<evidence type="ECO:0000313" key="3">
    <source>
        <dbReference type="EMBL" id="CAD6211611.1"/>
    </source>
</evidence>
<dbReference type="OrthoDB" id="668975at2759"/>
<proteinExistence type="predicted"/>
<protein>
    <recommendedName>
        <fullName evidence="2">MULE transposase domain-containing protein</fullName>
    </recommendedName>
</protein>
<accession>A0A811MW72</accession>
<feature type="compositionally biased region" description="Basic residues" evidence="1">
    <location>
        <begin position="397"/>
        <end position="410"/>
    </location>
</feature>
<dbReference type="Pfam" id="PF10551">
    <property type="entry name" value="MULE"/>
    <property type="match status" value="1"/>
</dbReference>
<sequence>MDPNSFYRLAVRVGAYVKFTNDGGHEYCQACNIPRILDRDMTNWNDLLIDIGTEINLSSKHKLHVTYWDNMSRTYEEITSDQKLLHAIDMYWEIRRLSVQVPFLGVDSTHLTGKWKGQLASATAIDGNNWMFPVCYGVFGSETTENWAWFFSRLHQAIGSPPGLVISTDAGKGIDSVVTKVFKSGVEHRECMRHLVANFQKRFRGEVFEKHLWPACRAFQRHRFEEHYNLMYEACPEAMKWIHDNHKHLWTRHLFSEASKCDYVTNNIAETFNSWVRHEKSLNVIDLMDRPKRKRGKKNATIVPSSISEPPQEQPSHADPFATPTRAITFVPTTSPVTRSMSRRLLEYEASTPTRAIASISTPSPLTRSRKRMLELEGNIEHVQCLALSPDPAHEKGKPKKLKVVRSKKA</sequence>
<comment type="caution">
    <text evidence="3">The sequence shown here is derived from an EMBL/GenBank/DDBJ whole genome shotgun (WGS) entry which is preliminary data.</text>
</comment>
<dbReference type="PANTHER" id="PTHR31973:SF195">
    <property type="entry name" value="MUDR FAMILY TRANSPOSASE"/>
    <property type="match status" value="1"/>
</dbReference>
<dbReference type="Proteomes" id="UP000604825">
    <property type="component" value="Unassembled WGS sequence"/>
</dbReference>
<dbReference type="EMBL" id="CAJGYO010000002">
    <property type="protein sequence ID" value="CAD6211611.1"/>
    <property type="molecule type" value="Genomic_DNA"/>
</dbReference>
<reference evidence="3" key="1">
    <citation type="submission" date="2020-10" db="EMBL/GenBank/DDBJ databases">
        <authorList>
            <person name="Han B."/>
            <person name="Lu T."/>
            <person name="Zhao Q."/>
            <person name="Huang X."/>
            <person name="Zhao Y."/>
        </authorList>
    </citation>
    <scope>NUCLEOTIDE SEQUENCE</scope>
</reference>
<keyword evidence="4" id="KW-1185">Reference proteome</keyword>